<dbReference type="SUPFAM" id="SSF50346">
    <property type="entry name" value="PRC-barrel domain"/>
    <property type="match status" value="1"/>
</dbReference>
<dbReference type="InterPro" id="IPR011033">
    <property type="entry name" value="PRC_barrel-like_sf"/>
</dbReference>
<dbReference type="Gene3D" id="2.30.30.240">
    <property type="entry name" value="PRC-barrel domain"/>
    <property type="match status" value="1"/>
</dbReference>
<dbReference type="OrthoDB" id="286778at2"/>
<dbReference type="AlphaFoldDB" id="A0A401U4Q8"/>
<comment type="caution">
    <text evidence="2">The sequence shown here is derived from an EMBL/GenBank/DDBJ whole genome shotgun (WGS) entry which is preliminary data.</text>
</comment>
<reference evidence="2 3" key="1">
    <citation type="submission" date="2018-11" db="EMBL/GenBank/DDBJ databases">
        <title>Chryseotalea sanarue gen. nov., sp., nov., a member of the family Cytophagaceae, isolated from a brackish lake in Hamamatsu Japan.</title>
        <authorList>
            <person name="Maejima Y."/>
            <person name="Iino T."/>
            <person name="Muraguchi Y."/>
            <person name="Fukuda K."/>
            <person name="Ohkuma M."/>
            <person name="Moriuchi R."/>
            <person name="Dohra H."/>
            <person name="Kimbara K."/>
            <person name="Shintani M."/>
        </authorList>
    </citation>
    <scope>NUCLEOTIDE SEQUENCE [LARGE SCALE GENOMIC DNA]</scope>
    <source>
        <strain evidence="2 3">Ys</strain>
    </source>
</reference>
<dbReference type="RefSeq" id="WP_127120529.1">
    <property type="nucleotide sequence ID" value="NZ_BHXQ01000001.1"/>
</dbReference>
<keyword evidence="3" id="KW-1185">Reference proteome</keyword>
<gene>
    <name evidence="2" type="ORF">SanaruYs_00730</name>
</gene>
<evidence type="ECO:0000313" key="3">
    <source>
        <dbReference type="Proteomes" id="UP000288227"/>
    </source>
</evidence>
<dbReference type="InterPro" id="IPR027275">
    <property type="entry name" value="PRC-brl_dom"/>
</dbReference>
<dbReference type="EMBL" id="BHXQ01000001">
    <property type="protein sequence ID" value="GCC49859.1"/>
    <property type="molecule type" value="Genomic_DNA"/>
</dbReference>
<dbReference type="Proteomes" id="UP000288227">
    <property type="component" value="Unassembled WGS sequence"/>
</dbReference>
<organism evidence="2 3">
    <name type="scientific">Chryseotalea sanaruensis</name>
    <dbReference type="NCBI Taxonomy" id="2482724"/>
    <lineage>
        <taxon>Bacteria</taxon>
        <taxon>Pseudomonadati</taxon>
        <taxon>Bacteroidota</taxon>
        <taxon>Cytophagia</taxon>
        <taxon>Cytophagales</taxon>
        <taxon>Chryseotaleaceae</taxon>
        <taxon>Chryseotalea</taxon>
    </lineage>
</organism>
<accession>A0A401U4Q8</accession>
<dbReference type="PANTHER" id="PTHR36505">
    <property type="entry name" value="BLR1072 PROTEIN"/>
    <property type="match status" value="1"/>
</dbReference>
<dbReference type="Pfam" id="PF05239">
    <property type="entry name" value="PRC"/>
    <property type="match status" value="1"/>
</dbReference>
<dbReference type="PANTHER" id="PTHR36505:SF1">
    <property type="entry name" value="BLR1072 PROTEIN"/>
    <property type="match status" value="1"/>
</dbReference>
<evidence type="ECO:0000259" key="1">
    <source>
        <dbReference type="Pfam" id="PF05239"/>
    </source>
</evidence>
<feature type="domain" description="PRC-barrel" evidence="1">
    <location>
        <begin position="27"/>
        <end position="98"/>
    </location>
</feature>
<protein>
    <recommendedName>
        <fullName evidence="1">PRC-barrel domain-containing protein</fullName>
    </recommendedName>
</protein>
<sequence>MEKLENDNLTGINDTGKHANTPLLYLTASSIIKNKVFNNEDENMGGVKDLMINISTGKIEYVIIEFGGFLGMGEKFFAIPLDSLTLDTEREAFILHQKREVLENAPGFDKDHWPKTNSHEWHSSQAYWGSFMGANTGSR</sequence>
<proteinExistence type="predicted"/>
<name>A0A401U4Q8_9BACT</name>
<evidence type="ECO:0000313" key="2">
    <source>
        <dbReference type="EMBL" id="GCC49859.1"/>
    </source>
</evidence>